<keyword evidence="2" id="KW-1185">Reference proteome</keyword>
<name>A0ACC2WZX5_9TREE</name>
<protein>
    <submittedName>
        <fullName evidence="1">Uncharacterized protein</fullName>
    </submittedName>
</protein>
<organism evidence="1 2">
    <name type="scientific">Naganishia adeliensis</name>
    <dbReference type="NCBI Taxonomy" id="92952"/>
    <lineage>
        <taxon>Eukaryota</taxon>
        <taxon>Fungi</taxon>
        <taxon>Dikarya</taxon>
        <taxon>Basidiomycota</taxon>
        <taxon>Agaricomycotina</taxon>
        <taxon>Tremellomycetes</taxon>
        <taxon>Filobasidiales</taxon>
        <taxon>Filobasidiaceae</taxon>
        <taxon>Naganishia</taxon>
    </lineage>
</organism>
<accession>A0ACC2WZX5</accession>
<reference evidence="1" key="1">
    <citation type="submission" date="2023-04" db="EMBL/GenBank/DDBJ databases">
        <title>Draft Genome sequencing of Naganishia species isolated from polar environments using Oxford Nanopore Technology.</title>
        <authorList>
            <person name="Leo P."/>
            <person name="Venkateswaran K."/>
        </authorList>
    </citation>
    <scope>NUCLEOTIDE SEQUENCE</scope>
    <source>
        <strain evidence="1">MNA-CCFEE 5262</strain>
    </source>
</reference>
<comment type="caution">
    <text evidence="1">The sequence shown here is derived from an EMBL/GenBank/DDBJ whole genome shotgun (WGS) entry which is preliminary data.</text>
</comment>
<dbReference type="EMBL" id="JASBWS010000004">
    <property type="protein sequence ID" value="KAJ9116072.1"/>
    <property type="molecule type" value="Genomic_DNA"/>
</dbReference>
<proteinExistence type="predicted"/>
<gene>
    <name evidence="1" type="ORF">QFC20_000745</name>
</gene>
<dbReference type="Proteomes" id="UP001230649">
    <property type="component" value="Unassembled WGS sequence"/>
</dbReference>
<evidence type="ECO:0000313" key="1">
    <source>
        <dbReference type="EMBL" id="KAJ9116072.1"/>
    </source>
</evidence>
<evidence type="ECO:0000313" key="2">
    <source>
        <dbReference type="Proteomes" id="UP001230649"/>
    </source>
</evidence>
<sequence length="306" mass="34090">MTREIVKADGLLFEPERQDSQSPRRQALLIDKIFLSATFIACRRRLLVHRECNYNRKQTWMERSSTGQSYIDADQQPFRPASSIYAGFSTPGVLATWKVYEREHNLDLEEVLRTSHGVRTEDNLKRWCNVQPENIVEEIARFENMILAEGARLKEQGEKGLEILPGAQTLLDSIPQDAWTIVTSATVHYAKPALKIAQCPLPPKMVTANDVKNGKPHPEPYLTGAEKLGKRIENCIVFEDAPSGIKSGVASGARVLAVCTSHTREQVTGMGATWIVDDLTKWVTGSWAVSCSVVGGQLQLEIDQSS</sequence>